<dbReference type="GO" id="GO:0015074">
    <property type="term" value="P:DNA integration"/>
    <property type="evidence" value="ECO:0007669"/>
    <property type="project" value="InterPro"/>
</dbReference>
<evidence type="ECO:0000313" key="5">
    <source>
        <dbReference type="EMBL" id="OBK89486.1"/>
    </source>
</evidence>
<dbReference type="AlphaFoldDB" id="A0AA91IZT4"/>
<dbReference type="GO" id="GO:0003677">
    <property type="term" value="F:DNA binding"/>
    <property type="evidence" value="ECO:0007669"/>
    <property type="project" value="UniProtKB-KW"/>
</dbReference>
<dbReference type="GO" id="GO:0006310">
    <property type="term" value="P:DNA recombination"/>
    <property type="evidence" value="ECO:0007669"/>
    <property type="project" value="UniProtKB-KW"/>
</dbReference>
<dbReference type="Gene3D" id="1.10.443.10">
    <property type="entry name" value="Intergrase catalytic core"/>
    <property type="match status" value="1"/>
</dbReference>
<dbReference type="PANTHER" id="PTHR30349:SF41">
    <property type="entry name" value="INTEGRASE_RECOMBINASE PROTEIN MJ0367-RELATED"/>
    <property type="match status" value="1"/>
</dbReference>
<dbReference type="EMBL" id="LZME01000007">
    <property type="protein sequence ID" value="OBK89486.1"/>
    <property type="molecule type" value="Genomic_DNA"/>
</dbReference>
<dbReference type="Pfam" id="PF00589">
    <property type="entry name" value="Phage_integrase"/>
    <property type="match status" value="1"/>
</dbReference>
<evidence type="ECO:0000256" key="3">
    <source>
        <dbReference type="ARBA" id="ARBA00023172"/>
    </source>
</evidence>
<dbReference type="InterPro" id="IPR050090">
    <property type="entry name" value="Tyrosine_recombinase_XerCD"/>
</dbReference>
<gene>
    <name evidence="5" type="ORF">A5649_13495</name>
</gene>
<accession>A0AA91IZT4</accession>
<evidence type="ECO:0000256" key="2">
    <source>
        <dbReference type="ARBA" id="ARBA00023125"/>
    </source>
</evidence>
<keyword evidence="3" id="KW-0233">DNA recombination</keyword>
<dbReference type="SUPFAM" id="SSF56349">
    <property type="entry name" value="DNA breaking-rejoining enzymes"/>
    <property type="match status" value="1"/>
</dbReference>
<keyword evidence="2" id="KW-0238">DNA-binding</keyword>
<comment type="similarity">
    <text evidence="1">Belongs to the 'phage' integrase family.</text>
</comment>
<feature type="domain" description="Tyr recombinase" evidence="4">
    <location>
        <begin position="54"/>
        <end position="237"/>
    </location>
</feature>
<evidence type="ECO:0000259" key="4">
    <source>
        <dbReference type="PROSITE" id="PS51898"/>
    </source>
</evidence>
<organism evidence="5 6">
    <name type="scientific">Mycolicibacter heraklionensis</name>
    <dbReference type="NCBI Taxonomy" id="512402"/>
    <lineage>
        <taxon>Bacteria</taxon>
        <taxon>Bacillati</taxon>
        <taxon>Actinomycetota</taxon>
        <taxon>Actinomycetes</taxon>
        <taxon>Mycobacteriales</taxon>
        <taxon>Mycobacteriaceae</taxon>
        <taxon>Mycolicibacter</taxon>
    </lineage>
</organism>
<proteinExistence type="inferred from homology"/>
<sequence length="244" mass="26288">MQAFTVDLLDGGAAAATARSRHQSMRRFVKWLVDEGELDSDPLAGLDPPKLDTKVTQALSDDELKALIKACAGKDFIDRRDEAVIRFMAETGVRAGELLGMTLPDDIDVARGIAVVRRGKGGKGRVVPFGPQTAASVDRYLRLRRGHRLADTPVMWLGGNGQGLGYHGLDRALKIRAERAGITGFHVHLLRSTAATRWLRAGGSEQGLMAVAGWSSRSMLDRYTTASAAERAAAEARGLNLGEL</sequence>
<dbReference type="PANTHER" id="PTHR30349">
    <property type="entry name" value="PHAGE INTEGRASE-RELATED"/>
    <property type="match status" value="1"/>
</dbReference>
<dbReference type="CDD" id="cd00397">
    <property type="entry name" value="DNA_BRE_C"/>
    <property type="match status" value="1"/>
</dbReference>
<dbReference type="InterPro" id="IPR010998">
    <property type="entry name" value="Integrase_recombinase_N"/>
</dbReference>
<dbReference type="Proteomes" id="UP000093712">
    <property type="component" value="Unassembled WGS sequence"/>
</dbReference>
<name>A0AA91IZT4_9MYCO</name>
<dbReference type="Gene3D" id="1.10.150.130">
    <property type="match status" value="1"/>
</dbReference>
<dbReference type="InterPro" id="IPR013762">
    <property type="entry name" value="Integrase-like_cat_sf"/>
</dbReference>
<evidence type="ECO:0000256" key="1">
    <source>
        <dbReference type="ARBA" id="ARBA00008857"/>
    </source>
</evidence>
<protein>
    <submittedName>
        <fullName evidence="5">Recombinase XerD</fullName>
    </submittedName>
</protein>
<dbReference type="InterPro" id="IPR011010">
    <property type="entry name" value="DNA_brk_join_enz"/>
</dbReference>
<comment type="caution">
    <text evidence="5">The sequence shown here is derived from an EMBL/GenBank/DDBJ whole genome shotgun (WGS) entry which is preliminary data.</text>
</comment>
<dbReference type="PROSITE" id="PS51898">
    <property type="entry name" value="TYR_RECOMBINASE"/>
    <property type="match status" value="1"/>
</dbReference>
<dbReference type="InterPro" id="IPR002104">
    <property type="entry name" value="Integrase_catalytic"/>
</dbReference>
<evidence type="ECO:0000313" key="6">
    <source>
        <dbReference type="Proteomes" id="UP000093712"/>
    </source>
</evidence>
<reference evidence="5 6" key="1">
    <citation type="submission" date="2016-06" db="EMBL/GenBank/DDBJ databases">
        <authorList>
            <person name="Sutton G."/>
            <person name="Brinkac L."/>
            <person name="Sanka R."/>
            <person name="Adams M."/>
            <person name="Lau E."/>
            <person name="Garcia-Basteiro A."/>
            <person name="Lopez-Varela E."/>
            <person name="Palencia S."/>
        </authorList>
    </citation>
    <scope>NUCLEOTIDE SEQUENCE [LARGE SCALE GENOMIC DNA]</scope>
    <source>
        <strain evidence="5 6">1211594.5</strain>
    </source>
</reference>